<dbReference type="AlphaFoldDB" id="A0AAD7JQD9"/>
<comment type="caution">
    <text evidence="1">The sequence shown here is derived from an EMBL/GenBank/DDBJ whole genome shotgun (WGS) entry which is preliminary data.</text>
</comment>
<evidence type="ECO:0000313" key="1">
    <source>
        <dbReference type="EMBL" id="KAJ7767968.1"/>
    </source>
</evidence>
<dbReference type="Proteomes" id="UP001215280">
    <property type="component" value="Unassembled WGS sequence"/>
</dbReference>
<gene>
    <name evidence="1" type="ORF">DFH07DRAFT_880861</name>
</gene>
<proteinExistence type="predicted"/>
<reference evidence="1" key="1">
    <citation type="submission" date="2023-03" db="EMBL/GenBank/DDBJ databases">
        <title>Massive genome expansion in bonnet fungi (Mycena s.s.) driven by repeated elements and novel gene families across ecological guilds.</title>
        <authorList>
            <consortium name="Lawrence Berkeley National Laboratory"/>
            <person name="Harder C.B."/>
            <person name="Miyauchi S."/>
            <person name="Viragh M."/>
            <person name="Kuo A."/>
            <person name="Thoen E."/>
            <person name="Andreopoulos B."/>
            <person name="Lu D."/>
            <person name="Skrede I."/>
            <person name="Drula E."/>
            <person name="Henrissat B."/>
            <person name="Morin E."/>
            <person name="Kohler A."/>
            <person name="Barry K."/>
            <person name="LaButti K."/>
            <person name="Morin E."/>
            <person name="Salamov A."/>
            <person name="Lipzen A."/>
            <person name="Mereny Z."/>
            <person name="Hegedus B."/>
            <person name="Baldrian P."/>
            <person name="Stursova M."/>
            <person name="Weitz H."/>
            <person name="Taylor A."/>
            <person name="Grigoriev I.V."/>
            <person name="Nagy L.G."/>
            <person name="Martin F."/>
            <person name="Kauserud H."/>
        </authorList>
    </citation>
    <scope>NUCLEOTIDE SEQUENCE</scope>
    <source>
        <strain evidence="1">CBHHK188m</strain>
    </source>
</reference>
<protein>
    <submittedName>
        <fullName evidence="1">Uncharacterized protein</fullName>
    </submittedName>
</protein>
<accession>A0AAD7JQD9</accession>
<evidence type="ECO:0000313" key="2">
    <source>
        <dbReference type="Proteomes" id="UP001215280"/>
    </source>
</evidence>
<keyword evidence="2" id="KW-1185">Reference proteome</keyword>
<name>A0AAD7JQD9_9AGAR</name>
<organism evidence="1 2">
    <name type="scientific">Mycena maculata</name>
    <dbReference type="NCBI Taxonomy" id="230809"/>
    <lineage>
        <taxon>Eukaryota</taxon>
        <taxon>Fungi</taxon>
        <taxon>Dikarya</taxon>
        <taxon>Basidiomycota</taxon>
        <taxon>Agaricomycotina</taxon>
        <taxon>Agaricomycetes</taxon>
        <taxon>Agaricomycetidae</taxon>
        <taxon>Agaricales</taxon>
        <taxon>Marasmiineae</taxon>
        <taxon>Mycenaceae</taxon>
        <taxon>Mycena</taxon>
    </lineage>
</organism>
<sequence length="232" mass="26239">MVEGERDAARRELGAAEQQRDVFREYYAKADAFAQEKGAENRALEQRVQIAEAQTREGVATVRAAFAAREAALQSDVSAWKAQVQFVREHVVRTKDPELRRRAAEHPEILARYEALRGQHEELQARFGALVDQNDILTERAELHEEDLRVKMEEIFGLEGRLEALRVQGDKVVVVDGDYQVLRCGWRAEATNTPCPALCRTQEDLDLHASMHVTRSLLDPGFNSQDSQDSQG</sequence>
<dbReference type="EMBL" id="JARJLG010000029">
    <property type="protein sequence ID" value="KAJ7767968.1"/>
    <property type="molecule type" value="Genomic_DNA"/>
</dbReference>